<dbReference type="PROSITE" id="PS00688">
    <property type="entry name" value="SIGMA54_INTERACT_3"/>
    <property type="match status" value="1"/>
</dbReference>
<keyword evidence="5" id="KW-0547">Nucleotide-binding</keyword>
<evidence type="ECO:0000256" key="5">
    <source>
        <dbReference type="ARBA" id="ARBA00022741"/>
    </source>
</evidence>
<dbReference type="PRINTS" id="PR01590">
    <property type="entry name" value="HTHFIS"/>
</dbReference>
<keyword evidence="2" id="KW-0963">Cytoplasm</keyword>
<keyword evidence="8" id="KW-0805">Transcription regulation</keyword>
<dbReference type="Gene3D" id="3.30.450.40">
    <property type="match status" value="1"/>
</dbReference>
<dbReference type="Pfam" id="PF25601">
    <property type="entry name" value="AAA_lid_14"/>
    <property type="match status" value="1"/>
</dbReference>
<sequence length="509" mass="56542">MSSHESPLRQETSGLLEHLAELARLQDSSRLQEALVMAAARLAECPLSQLYVLDHTGTSLTRVSAWNDGQLQPQSASSVPRNYLDEPLLQFCLGQEQTLSIPQLDNGVYQSGFLPDDGTAWRSLLCLPLRDTKPGLQGVLLVADRRSRELEPESTVLSHLGHFVISQLGLLQRLHPTRPSSPKRALAPVAGNYGLLGNSPCMHGVHQLISKVLAFPVSVLITGETGTGKELVARAIHDHGARASRSFIVQNCASLPENLLESELFGYRRGAFTGADSHHQGLFDAANGGTLFLDEIGDMQLPLQGKLLRVLQEGEVRPLGSNKTHKVDVRIIAATHHDLEHLVETGRFRRDLFYRLSCFPIPLPPLRERGADIGALAAHFADACCAAWQRPPCAWSQDALRLLDTYDFPGNVRELKALVERAVLLCEGDELQPCHLNPRLHRATSVQPQSLRERLEHHERRVLLDSLRRNRGNQSESARELDVTRRTFINRMERLGIKPAEHGFSQRKA</sequence>
<dbReference type="InterPro" id="IPR025944">
    <property type="entry name" value="Sigma_54_int_dom_CS"/>
</dbReference>
<dbReference type="PANTHER" id="PTHR32071">
    <property type="entry name" value="TRANSCRIPTIONAL REGULATORY PROTEIN"/>
    <property type="match status" value="1"/>
</dbReference>
<dbReference type="Pfam" id="PF00158">
    <property type="entry name" value="Sigma54_activat"/>
    <property type="match status" value="1"/>
</dbReference>
<keyword evidence="11" id="KW-0804">Transcription</keyword>
<dbReference type="InterPro" id="IPR058031">
    <property type="entry name" value="AAA_lid_NorR"/>
</dbReference>
<dbReference type="PANTHER" id="PTHR32071:SF95">
    <property type="entry name" value="DNA-BINDING TRANSCRIPTIONAL REGULATOR NTRC"/>
    <property type="match status" value="1"/>
</dbReference>
<keyword evidence="4" id="KW-0597">Phosphoprotein</keyword>
<evidence type="ECO:0000256" key="4">
    <source>
        <dbReference type="ARBA" id="ARBA00022553"/>
    </source>
</evidence>
<dbReference type="Proteomes" id="UP001335100">
    <property type="component" value="Unassembled WGS sequence"/>
</dbReference>
<dbReference type="InterPro" id="IPR025943">
    <property type="entry name" value="Sigma_54_int_dom_ATP-bd_2"/>
</dbReference>
<feature type="domain" description="Sigma-54 factor interaction" evidence="12">
    <location>
        <begin position="195"/>
        <end position="424"/>
    </location>
</feature>
<dbReference type="InterPro" id="IPR029016">
    <property type="entry name" value="GAF-like_dom_sf"/>
</dbReference>
<comment type="caution">
    <text evidence="13">The sequence shown here is derived from an EMBL/GenBank/DDBJ whole genome shotgun (WGS) entry which is preliminary data.</text>
</comment>
<evidence type="ECO:0000256" key="9">
    <source>
        <dbReference type="ARBA" id="ARBA00023125"/>
    </source>
</evidence>
<dbReference type="Gene3D" id="3.40.50.300">
    <property type="entry name" value="P-loop containing nucleotide triphosphate hydrolases"/>
    <property type="match status" value="1"/>
</dbReference>
<evidence type="ECO:0000259" key="12">
    <source>
        <dbReference type="PROSITE" id="PS50045"/>
    </source>
</evidence>
<evidence type="ECO:0000313" key="13">
    <source>
        <dbReference type="EMBL" id="MEE1935221.1"/>
    </source>
</evidence>
<evidence type="ECO:0000256" key="1">
    <source>
        <dbReference type="ARBA" id="ARBA00004496"/>
    </source>
</evidence>
<gene>
    <name evidence="13" type="ORF">V0R50_18480</name>
</gene>
<dbReference type="Gene3D" id="1.10.8.60">
    <property type="match status" value="1"/>
</dbReference>
<keyword evidence="6" id="KW-0067">ATP-binding</keyword>
<organism evidence="13 14">
    <name type="scientific">Pseudomonas ulcerans</name>
    <dbReference type="NCBI Taxonomy" id="3115852"/>
    <lineage>
        <taxon>Bacteria</taxon>
        <taxon>Pseudomonadati</taxon>
        <taxon>Pseudomonadota</taxon>
        <taxon>Gammaproteobacteria</taxon>
        <taxon>Pseudomonadales</taxon>
        <taxon>Pseudomonadaceae</taxon>
        <taxon>Pseudomonas</taxon>
    </lineage>
</organism>
<evidence type="ECO:0000256" key="8">
    <source>
        <dbReference type="ARBA" id="ARBA00023015"/>
    </source>
</evidence>
<name>A0ABU7HUV2_9PSED</name>
<dbReference type="InterPro" id="IPR025662">
    <property type="entry name" value="Sigma_54_int_dom_ATP-bd_1"/>
</dbReference>
<dbReference type="Pfam" id="PF02954">
    <property type="entry name" value="HTH_8"/>
    <property type="match status" value="1"/>
</dbReference>
<dbReference type="SMART" id="SM00382">
    <property type="entry name" value="AAA"/>
    <property type="match status" value="1"/>
</dbReference>
<dbReference type="EMBL" id="JAZDQJ010000022">
    <property type="protein sequence ID" value="MEE1935221.1"/>
    <property type="molecule type" value="Genomic_DNA"/>
</dbReference>
<proteinExistence type="predicted"/>
<evidence type="ECO:0000256" key="6">
    <source>
        <dbReference type="ARBA" id="ARBA00022840"/>
    </source>
</evidence>
<dbReference type="InterPro" id="IPR009057">
    <property type="entry name" value="Homeodomain-like_sf"/>
</dbReference>
<keyword evidence="3" id="KW-0678">Repressor</keyword>
<dbReference type="Gene3D" id="1.10.10.60">
    <property type="entry name" value="Homeodomain-like"/>
    <property type="match status" value="1"/>
</dbReference>
<evidence type="ECO:0000256" key="3">
    <source>
        <dbReference type="ARBA" id="ARBA00022491"/>
    </source>
</evidence>
<dbReference type="SUPFAM" id="SSF46689">
    <property type="entry name" value="Homeodomain-like"/>
    <property type="match status" value="1"/>
</dbReference>
<keyword evidence="9" id="KW-0238">DNA-binding</keyword>
<evidence type="ECO:0000256" key="7">
    <source>
        <dbReference type="ARBA" id="ARBA00023012"/>
    </source>
</evidence>
<dbReference type="InterPro" id="IPR003593">
    <property type="entry name" value="AAA+_ATPase"/>
</dbReference>
<evidence type="ECO:0000256" key="11">
    <source>
        <dbReference type="ARBA" id="ARBA00023163"/>
    </source>
</evidence>
<keyword evidence="10" id="KW-0010">Activator</keyword>
<evidence type="ECO:0000313" key="14">
    <source>
        <dbReference type="Proteomes" id="UP001335100"/>
    </source>
</evidence>
<dbReference type="InterPro" id="IPR002197">
    <property type="entry name" value="HTH_Fis"/>
</dbReference>
<protein>
    <submittedName>
        <fullName evidence="13">Sigma 54-interacting transcriptional regulator</fullName>
    </submittedName>
</protein>
<keyword evidence="7" id="KW-0902">Two-component regulatory system</keyword>
<accession>A0ABU7HUV2</accession>
<dbReference type="PROSITE" id="PS50045">
    <property type="entry name" value="SIGMA54_INTERACT_4"/>
    <property type="match status" value="1"/>
</dbReference>
<keyword evidence="14" id="KW-1185">Reference proteome</keyword>
<comment type="subcellular location">
    <subcellularLocation>
        <location evidence="1">Cytoplasm</location>
    </subcellularLocation>
</comment>
<dbReference type="CDD" id="cd00009">
    <property type="entry name" value="AAA"/>
    <property type="match status" value="1"/>
</dbReference>
<evidence type="ECO:0000256" key="2">
    <source>
        <dbReference type="ARBA" id="ARBA00022490"/>
    </source>
</evidence>
<dbReference type="SUPFAM" id="SSF55781">
    <property type="entry name" value="GAF domain-like"/>
    <property type="match status" value="1"/>
</dbReference>
<evidence type="ECO:0000256" key="10">
    <source>
        <dbReference type="ARBA" id="ARBA00023159"/>
    </source>
</evidence>
<dbReference type="RefSeq" id="WP_330075974.1">
    <property type="nucleotide sequence ID" value="NZ_JAZDQJ010000022.1"/>
</dbReference>
<dbReference type="InterPro" id="IPR027417">
    <property type="entry name" value="P-loop_NTPase"/>
</dbReference>
<dbReference type="PROSITE" id="PS00676">
    <property type="entry name" value="SIGMA54_INTERACT_2"/>
    <property type="match status" value="1"/>
</dbReference>
<dbReference type="PROSITE" id="PS00675">
    <property type="entry name" value="SIGMA54_INTERACT_1"/>
    <property type="match status" value="1"/>
</dbReference>
<dbReference type="SUPFAM" id="SSF52540">
    <property type="entry name" value="P-loop containing nucleoside triphosphate hydrolases"/>
    <property type="match status" value="1"/>
</dbReference>
<reference evidence="13 14" key="1">
    <citation type="submission" date="2024-01" db="EMBL/GenBank/DDBJ databases">
        <title>Unpublished Manusciprt.</title>
        <authorList>
            <person name="Duman M."/>
            <person name="Valdes E.G."/>
            <person name="Ajmi N."/>
            <person name="Altun S."/>
            <person name="Saticioglu I.B."/>
        </authorList>
    </citation>
    <scope>NUCLEOTIDE SEQUENCE [LARGE SCALE GENOMIC DNA]</scope>
    <source>
        <strain evidence="13 14">148P</strain>
    </source>
</reference>
<dbReference type="InterPro" id="IPR002078">
    <property type="entry name" value="Sigma_54_int"/>
</dbReference>